<feature type="compositionally biased region" description="Basic and acidic residues" evidence="1">
    <location>
        <begin position="15"/>
        <end position="28"/>
    </location>
</feature>
<gene>
    <name evidence="2" type="ORF">NDU88_001025</name>
</gene>
<evidence type="ECO:0000256" key="1">
    <source>
        <dbReference type="SAM" id="MobiDB-lite"/>
    </source>
</evidence>
<protein>
    <submittedName>
        <fullName evidence="2">Uncharacterized protein</fullName>
    </submittedName>
</protein>
<sequence>MPGTNFPEFGVRDGVSSEERPRDDERRSQCPLGHCQAPTVVPHRRSPNQEVSASLPVKMTVMRIKAVTLDVNLLKTSSTDGHLILSSAGALASHCFVLHKGYCWRDLHCKLPEH</sequence>
<feature type="region of interest" description="Disordered" evidence="1">
    <location>
        <begin position="1"/>
        <end position="52"/>
    </location>
</feature>
<comment type="caution">
    <text evidence="2">The sequence shown here is derived from an EMBL/GenBank/DDBJ whole genome shotgun (WGS) entry which is preliminary data.</text>
</comment>
<reference evidence="2" key="1">
    <citation type="journal article" date="2022" name="bioRxiv">
        <title>Sequencing and chromosome-scale assembly of the giantPleurodeles waltlgenome.</title>
        <authorList>
            <person name="Brown T."/>
            <person name="Elewa A."/>
            <person name="Iarovenko S."/>
            <person name="Subramanian E."/>
            <person name="Araus A.J."/>
            <person name="Petzold A."/>
            <person name="Susuki M."/>
            <person name="Suzuki K.-i.T."/>
            <person name="Hayashi T."/>
            <person name="Toyoda A."/>
            <person name="Oliveira C."/>
            <person name="Osipova E."/>
            <person name="Leigh N.D."/>
            <person name="Simon A."/>
            <person name="Yun M.H."/>
        </authorList>
    </citation>
    <scope>NUCLEOTIDE SEQUENCE</scope>
    <source>
        <strain evidence="2">20211129_DDA</strain>
        <tissue evidence="2">Liver</tissue>
    </source>
</reference>
<organism evidence="2 3">
    <name type="scientific">Pleurodeles waltl</name>
    <name type="common">Iberian ribbed newt</name>
    <dbReference type="NCBI Taxonomy" id="8319"/>
    <lineage>
        <taxon>Eukaryota</taxon>
        <taxon>Metazoa</taxon>
        <taxon>Chordata</taxon>
        <taxon>Craniata</taxon>
        <taxon>Vertebrata</taxon>
        <taxon>Euteleostomi</taxon>
        <taxon>Amphibia</taxon>
        <taxon>Batrachia</taxon>
        <taxon>Caudata</taxon>
        <taxon>Salamandroidea</taxon>
        <taxon>Salamandridae</taxon>
        <taxon>Pleurodelinae</taxon>
        <taxon>Pleurodeles</taxon>
    </lineage>
</organism>
<evidence type="ECO:0000313" key="2">
    <source>
        <dbReference type="EMBL" id="KAJ1112764.1"/>
    </source>
</evidence>
<dbReference type="EMBL" id="JANPWB010000012">
    <property type="protein sequence ID" value="KAJ1112764.1"/>
    <property type="molecule type" value="Genomic_DNA"/>
</dbReference>
<evidence type="ECO:0000313" key="3">
    <source>
        <dbReference type="Proteomes" id="UP001066276"/>
    </source>
</evidence>
<keyword evidence="3" id="KW-1185">Reference proteome</keyword>
<dbReference type="AlphaFoldDB" id="A0AAV7NCA9"/>
<accession>A0AAV7NCA9</accession>
<proteinExistence type="predicted"/>
<name>A0AAV7NCA9_PLEWA</name>
<dbReference type="Proteomes" id="UP001066276">
    <property type="component" value="Chromosome 8"/>
</dbReference>